<evidence type="ECO:0000256" key="1">
    <source>
        <dbReference type="PROSITE-ProRule" id="PRU00278"/>
    </source>
</evidence>
<dbReference type="Proteomes" id="UP000824192">
    <property type="component" value="Unassembled WGS sequence"/>
</dbReference>
<sequence length="519" mass="56883">MSASREKKQRQNDPAGGLTQKQIQERKEAAIRKRNHIIYGIVGAVVVVLVAALLVWDSGFFQGRSTAIAVNDRNFTPAEVAYYYYSNRNMYANYGLIDGSQSDKETVYDEESGKTYYDFFLDSAKSSLTTIAAELDAAEAEGMTLNEESVQSVEDTIQQVKDEASTYGYPYEAYLKAAYGKYMTPSAFKTCLEHAALASQYATAHQDSLTYDEAALEEYYNESKKSLDTFVYRSLYFDGAAATVTDEEGNTVEATEEQTQAAMDEAKAKADAMLAELNAGGDFDTLAQAAVEEAGEGVMTYAGEQTTVGNSLSGVTASWLQDVNRTAGEYGVAESDSGYYVLQFVERYRDETPTVDVRHILIKAETTDEDETDENGSPIPTEEAMNAAKEEAQKLLDEFNAGDKTEDAFAALAEANSDDPGSSSNGGLYTNVRKGAMVESFDSWIFDESRQAGDTGLVENTNSGQQGWHVMYYVGQNVPYWQVTATSSLKSADMSDWLEQLQEGYEATEGSGLQYLTVS</sequence>
<protein>
    <submittedName>
        <fullName evidence="5">Peptidylprolyl isomerase</fullName>
        <ecNumber evidence="5">5.2.1.8</ecNumber>
    </submittedName>
</protein>
<keyword evidence="3" id="KW-0812">Transmembrane</keyword>
<dbReference type="GO" id="GO:0003755">
    <property type="term" value="F:peptidyl-prolyl cis-trans isomerase activity"/>
    <property type="evidence" value="ECO:0007669"/>
    <property type="project" value="UniProtKB-KW"/>
</dbReference>
<evidence type="ECO:0000313" key="6">
    <source>
        <dbReference type="Proteomes" id="UP000824192"/>
    </source>
</evidence>
<dbReference type="InterPro" id="IPR050245">
    <property type="entry name" value="PrsA_foldase"/>
</dbReference>
<feature type="domain" description="PpiC" evidence="4">
    <location>
        <begin position="352"/>
        <end position="475"/>
    </location>
</feature>
<reference evidence="5" key="1">
    <citation type="journal article" date="2021" name="PeerJ">
        <title>Extensive microbial diversity within the chicken gut microbiome revealed by metagenomics and culture.</title>
        <authorList>
            <person name="Gilroy R."/>
            <person name="Ravi A."/>
            <person name="Getino M."/>
            <person name="Pursley I."/>
            <person name="Horton D.L."/>
            <person name="Alikhan N.F."/>
            <person name="Baker D."/>
            <person name="Gharbi K."/>
            <person name="Hall N."/>
            <person name="Watson M."/>
            <person name="Adriaenssens E.M."/>
            <person name="Foster-Nyarko E."/>
            <person name="Jarju S."/>
            <person name="Secka A."/>
            <person name="Antonio M."/>
            <person name="Oren A."/>
            <person name="Chaudhuri R.R."/>
            <person name="La Ragione R."/>
            <person name="Hildebrand F."/>
            <person name="Pallen M.J."/>
        </authorList>
    </citation>
    <scope>NUCLEOTIDE SEQUENCE</scope>
    <source>
        <strain evidence="5">ChiGjej6B6-1540</strain>
    </source>
</reference>
<dbReference type="EMBL" id="DXGA01000101">
    <property type="protein sequence ID" value="HIW93833.1"/>
    <property type="molecule type" value="Genomic_DNA"/>
</dbReference>
<keyword evidence="3" id="KW-0472">Membrane</keyword>
<keyword evidence="1 5" id="KW-0413">Isomerase</keyword>
<evidence type="ECO:0000256" key="3">
    <source>
        <dbReference type="SAM" id="Phobius"/>
    </source>
</evidence>
<feature type="region of interest" description="Disordered" evidence="2">
    <location>
        <begin position="1"/>
        <end position="22"/>
    </location>
</feature>
<evidence type="ECO:0000313" key="5">
    <source>
        <dbReference type="EMBL" id="HIW93833.1"/>
    </source>
</evidence>
<dbReference type="InterPro" id="IPR000297">
    <property type="entry name" value="PPIase_PpiC"/>
</dbReference>
<dbReference type="PROSITE" id="PS50198">
    <property type="entry name" value="PPIC_PPIASE_2"/>
    <property type="match status" value="1"/>
</dbReference>
<dbReference type="PANTHER" id="PTHR47245">
    <property type="entry name" value="PEPTIDYLPROLYL ISOMERASE"/>
    <property type="match status" value="1"/>
</dbReference>
<dbReference type="EC" id="5.2.1.8" evidence="5"/>
<dbReference type="InterPro" id="IPR046357">
    <property type="entry name" value="PPIase_dom_sf"/>
</dbReference>
<name>A0A9D1RV37_9FIRM</name>
<keyword evidence="1" id="KW-0697">Rotamase</keyword>
<comment type="caution">
    <text evidence="5">The sequence shown here is derived from an EMBL/GenBank/DDBJ whole genome shotgun (WGS) entry which is preliminary data.</text>
</comment>
<dbReference type="InterPro" id="IPR027304">
    <property type="entry name" value="Trigger_fact/SurA_dom_sf"/>
</dbReference>
<keyword evidence="3" id="KW-1133">Transmembrane helix</keyword>
<reference evidence="5" key="2">
    <citation type="submission" date="2021-04" db="EMBL/GenBank/DDBJ databases">
        <authorList>
            <person name="Gilroy R."/>
        </authorList>
    </citation>
    <scope>NUCLEOTIDE SEQUENCE</scope>
    <source>
        <strain evidence="5">ChiGjej6B6-1540</strain>
    </source>
</reference>
<feature type="transmembrane region" description="Helical" evidence="3">
    <location>
        <begin position="36"/>
        <end position="56"/>
    </location>
</feature>
<dbReference type="PANTHER" id="PTHR47245:SF2">
    <property type="entry name" value="PEPTIDYL-PROLYL CIS-TRANS ISOMERASE HP_0175-RELATED"/>
    <property type="match status" value="1"/>
</dbReference>
<accession>A0A9D1RV37</accession>
<feature type="compositionally biased region" description="Basic and acidic residues" evidence="2">
    <location>
        <begin position="1"/>
        <end position="11"/>
    </location>
</feature>
<evidence type="ECO:0000256" key="2">
    <source>
        <dbReference type="SAM" id="MobiDB-lite"/>
    </source>
</evidence>
<organism evidence="5 6">
    <name type="scientific">Candidatus Flavonifractor merdipullorum</name>
    <dbReference type="NCBI Taxonomy" id="2838590"/>
    <lineage>
        <taxon>Bacteria</taxon>
        <taxon>Bacillati</taxon>
        <taxon>Bacillota</taxon>
        <taxon>Clostridia</taxon>
        <taxon>Eubacteriales</taxon>
        <taxon>Oscillospiraceae</taxon>
        <taxon>Flavonifractor</taxon>
    </lineage>
</organism>
<dbReference type="Pfam" id="PF13616">
    <property type="entry name" value="Rotamase_3"/>
    <property type="match status" value="1"/>
</dbReference>
<gene>
    <name evidence="5" type="ORF">H9868_04745</name>
</gene>
<dbReference type="SUPFAM" id="SSF109998">
    <property type="entry name" value="Triger factor/SurA peptide-binding domain-like"/>
    <property type="match status" value="1"/>
</dbReference>
<dbReference type="SUPFAM" id="SSF54534">
    <property type="entry name" value="FKBP-like"/>
    <property type="match status" value="1"/>
</dbReference>
<dbReference type="AlphaFoldDB" id="A0A9D1RV37"/>
<dbReference type="Gene3D" id="3.10.50.40">
    <property type="match status" value="2"/>
</dbReference>
<evidence type="ECO:0000259" key="4">
    <source>
        <dbReference type="PROSITE" id="PS50198"/>
    </source>
</evidence>
<proteinExistence type="predicted"/>